<gene>
    <name evidence="4" type="ORF">BLA24_06030</name>
</gene>
<keyword evidence="2" id="KW-0812">Transmembrane</keyword>
<protein>
    <recommendedName>
        <fullName evidence="3">YdbS-like PH domain-containing protein</fullName>
    </recommendedName>
</protein>
<keyword evidence="2" id="KW-1133">Transmembrane helix</keyword>
<evidence type="ECO:0000259" key="3">
    <source>
        <dbReference type="Pfam" id="PF03703"/>
    </source>
</evidence>
<accession>A0A2G1XN75</accession>
<dbReference type="AlphaFoldDB" id="A0A2G1XN75"/>
<evidence type="ECO:0000313" key="4">
    <source>
        <dbReference type="EMBL" id="PHQ52697.1"/>
    </source>
</evidence>
<dbReference type="InterPro" id="IPR005182">
    <property type="entry name" value="YdbS-like_PH"/>
</dbReference>
<name>A0A2G1XN75_STRCJ</name>
<keyword evidence="2" id="KW-0472">Membrane</keyword>
<evidence type="ECO:0000256" key="2">
    <source>
        <dbReference type="SAM" id="Phobius"/>
    </source>
</evidence>
<feature type="compositionally biased region" description="Low complexity" evidence="1">
    <location>
        <begin position="14"/>
        <end position="28"/>
    </location>
</feature>
<comment type="caution">
    <text evidence="4">The sequence shown here is derived from an EMBL/GenBank/DDBJ whole genome shotgun (WGS) entry which is preliminary data.</text>
</comment>
<dbReference type="PANTHER" id="PTHR34473">
    <property type="entry name" value="UPF0699 TRANSMEMBRANE PROTEIN YDBS"/>
    <property type="match status" value="1"/>
</dbReference>
<organism evidence="4 5">
    <name type="scientific">Streptomyces cinnamoneus</name>
    <name type="common">Streptoverticillium cinnamoneum</name>
    <dbReference type="NCBI Taxonomy" id="53446"/>
    <lineage>
        <taxon>Bacteria</taxon>
        <taxon>Bacillati</taxon>
        <taxon>Actinomycetota</taxon>
        <taxon>Actinomycetes</taxon>
        <taxon>Kitasatosporales</taxon>
        <taxon>Streptomycetaceae</taxon>
        <taxon>Streptomyces</taxon>
        <taxon>Streptomyces cinnamoneus group</taxon>
    </lineage>
</organism>
<evidence type="ECO:0000313" key="5">
    <source>
        <dbReference type="Proteomes" id="UP000222531"/>
    </source>
</evidence>
<evidence type="ECO:0000256" key="1">
    <source>
        <dbReference type="SAM" id="MobiDB-lite"/>
    </source>
</evidence>
<feature type="transmembrane region" description="Helical" evidence="2">
    <location>
        <begin position="72"/>
        <end position="92"/>
    </location>
</feature>
<dbReference type="PANTHER" id="PTHR34473:SF3">
    <property type="entry name" value="TRANSMEMBRANE PROTEIN-RELATED"/>
    <property type="match status" value="1"/>
</dbReference>
<feature type="region of interest" description="Disordered" evidence="1">
    <location>
        <begin position="1"/>
        <end position="31"/>
    </location>
</feature>
<feature type="compositionally biased region" description="Polar residues" evidence="1">
    <location>
        <begin position="1"/>
        <end position="11"/>
    </location>
</feature>
<dbReference type="Pfam" id="PF03703">
    <property type="entry name" value="bPH_2"/>
    <property type="match status" value="1"/>
</dbReference>
<dbReference type="EMBL" id="NHZO01000073">
    <property type="protein sequence ID" value="PHQ52697.1"/>
    <property type="molecule type" value="Genomic_DNA"/>
</dbReference>
<proteinExistence type="predicted"/>
<dbReference type="OrthoDB" id="3730669at2"/>
<feature type="transmembrane region" description="Helical" evidence="2">
    <location>
        <begin position="48"/>
        <end position="66"/>
    </location>
</feature>
<reference evidence="4 5" key="1">
    <citation type="journal article" date="2017" name="Biochemistry">
        <title>Identification of the Biosynthetic Pathway for the Antibiotic Bicyclomycin.</title>
        <authorList>
            <person name="Patteson J."/>
            <person name="Cai W."/>
            <person name="Johnson R.A."/>
            <person name="Santa Maria K."/>
            <person name="Li B."/>
        </authorList>
    </citation>
    <scope>NUCLEOTIDE SEQUENCE [LARGE SCALE GENOMIC DNA]</scope>
    <source>
        <strain evidence="4 5">ATCC 21532</strain>
    </source>
</reference>
<sequence>MRESAVHNTTGRHGPAPDTAGTAPAAPRLRPPAHPVDPRAITWWTWQAVLTVLGFLACVAGLELWLWKKTPLPLSVGVIALSLLLSVAYVLIVPSWRFRVHRWETTGEAVYTASGWLWQVWRVAPMSRIQTVDTARGPLQQMLGLATVVVTTASAAGPVRIHGLSHDLAKEVVDHLTATTQATQGADGDAT</sequence>
<dbReference type="Proteomes" id="UP000222531">
    <property type="component" value="Unassembled WGS sequence"/>
</dbReference>
<keyword evidence="5" id="KW-1185">Reference proteome</keyword>
<feature type="domain" description="YdbS-like PH" evidence="3">
    <location>
        <begin position="99"/>
        <end position="176"/>
    </location>
</feature>